<evidence type="ECO:0008006" key="3">
    <source>
        <dbReference type="Google" id="ProtNLM"/>
    </source>
</evidence>
<reference evidence="1" key="1">
    <citation type="submission" date="2022-01" db="EMBL/GenBank/DDBJ databases">
        <authorList>
            <person name="Jo J.-H."/>
            <person name="Im W.-T."/>
        </authorList>
    </citation>
    <scope>NUCLEOTIDE SEQUENCE</scope>
    <source>
        <strain evidence="1">XY25</strain>
    </source>
</reference>
<name>A0ABS9K5W5_9RHOO</name>
<protein>
    <recommendedName>
        <fullName evidence="3">Thioredoxin-like fold domain-containing protein</fullName>
    </recommendedName>
</protein>
<dbReference type="RefSeq" id="WP_275711932.1">
    <property type="nucleotide sequence ID" value="NZ_JAKLTN010000003.1"/>
</dbReference>
<evidence type="ECO:0000313" key="2">
    <source>
        <dbReference type="Proteomes" id="UP001165384"/>
    </source>
</evidence>
<dbReference type="EMBL" id="JAKLTN010000003">
    <property type="protein sequence ID" value="MCG2578554.1"/>
    <property type="molecule type" value="Genomic_DNA"/>
</dbReference>
<gene>
    <name evidence="1" type="ORF">LZ012_16275</name>
</gene>
<sequence length="141" mass="15368">MASIDASELLAAADLRAEAGQAARAGGPLIVLYSRADCRFCATVKRDYLLPLTSNHQHGQTPVIREISQDRHTALTDFKGQATTHAGFASRQKIKLVPVVAFYGPDGRQLAAPIVGTRIPDFYQSYLDDAIEQSARQLKTQ</sequence>
<evidence type="ECO:0000313" key="1">
    <source>
        <dbReference type="EMBL" id="MCG2578554.1"/>
    </source>
</evidence>
<organism evidence="1 2">
    <name type="scientific">Dechloromonas hankyongensis</name>
    <dbReference type="NCBI Taxonomy" id="2908002"/>
    <lineage>
        <taxon>Bacteria</taxon>
        <taxon>Pseudomonadati</taxon>
        <taxon>Pseudomonadota</taxon>
        <taxon>Betaproteobacteria</taxon>
        <taxon>Rhodocyclales</taxon>
        <taxon>Azonexaceae</taxon>
        <taxon>Dechloromonas</taxon>
    </lineage>
</organism>
<comment type="caution">
    <text evidence="1">The sequence shown here is derived from an EMBL/GenBank/DDBJ whole genome shotgun (WGS) entry which is preliminary data.</text>
</comment>
<dbReference type="Proteomes" id="UP001165384">
    <property type="component" value="Unassembled WGS sequence"/>
</dbReference>
<dbReference type="Gene3D" id="3.40.30.10">
    <property type="entry name" value="Glutaredoxin"/>
    <property type="match status" value="1"/>
</dbReference>
<accession>A0ABS9K5W5</accession>
<dbReference type="SUPFAM" id="SSF52833">
    <property type="entry name" value="Thioredoxin-like"/>
    <property type="match status" value="1"/>
</dbReference>
<dbReference type="InterPro" id="IPR036249">
    <property type="entry name" value="Thioredoxin-like_sf"/>
</dbReference>
<proteinExistence type="predicted"/>
<keyword evidence="2" id="KW-1185">Reference proteome</keyword>